<feature type="transmembrane region" description="Helical" evidence="1">
    <location>
        <begin position="47"/>
        <end position="69"/>
    </location>
</feature>
<feature type="transmembrane region" description="Helical" evidence="1">
    <location>
        <begin position="174"/>
        <end position="194"/>
    </location>
</feature>
<feature type="transmembrane region" description="Helical" evidence="1">
    <location>
        <begin position="437"/>
        <end position="454"/>
    </location>
</feature>
<feature type="transmembrane region" description="Helical" evidence="1">
    <location>
        <begin position="149"/>
        <end position="168"/>
    </location>
</feature>
<dbReference type="EMBL" id="JAAIUO010000004">
    <property type="protein sequence ID" value="NSK14653.1"/>
    <property type="molecule type" value="Genomic_DNA"/>
</dbReference>
<keyword evidence="4" id="KW-1185">Reference proteome</keyword>
<feature type="transmembrane region" description="Helical" evidence="1">
    <location>
        <begin position="240"/>
        <end position="262"/>
    </location>
</feature>
<reference evidence="4 5" key="1">
    <citation type="journal article" date="2020" name="Cell Host Microbe">
        <title>Functional and Genomic Variation between Human-Derived Isolates of Lachnospiraceae Reveals Inter- and Intra-Species Diversity.</title>
        <authorList>
            <person name="Sorbara M.T."/>
            <person name="Littmann E.R."/>
            <person name="Fontana E."/>
            <person name="Moody T.U."/>
            <person name="Kohout C.E."/>
            <person name="Gjonbalaj M."/>
            <person name="Eaton V."/>
            <person name="Seok R."/>
            <person name="Leiner I.M."/>
            <person name="Pamer E.G."/>
        </authorList>
    </citation>
    <scope>NUCLEOTIDE SEQUENCE [LARGE SCALE GENOMIC DNA]</scope>
    <source>
        <strain evidence="3 4">MSK.17.11</strain>
        <strain evidence="2 5">MSK.17.38</strain>
    </source>
</reference>
<organism evidence="3 4">
    <name type="scientific">Dorea phocaeensis</name>
    <dbReference type="NCBI Taxonomy" id="2040291"/>
    <lineage>
        <taxon>Bacteria</taxon>
        <taxon>Bacillati</taxon>
        <taxon>Bacillota</taxon>
        <taxon>Clostridia</taxon>
        <taxon>Lachnospirales</taxon>
        <taxon>Lachnospiraceae</taxon>
        <taxon>Dorea</taxon>
    </lineage>
</organism>
<dbReference type="PANTHER" id="PTHR31610">
    <property type="entry name" value="SLR0360 PROTEIN"/>
    <property type="match status" value="1"/>
</dbReference>
<feature type="transmembrane region" description="Helical" evidence="1">
    <location>
        <begin position="461"/>
        <end position="484"/>
    </location>
</feature>
<dbReference type="AlphaFoldDB" id="A0A850HKL3"/>
<feature type="transmembrane region" description="Helical" evidence="1">
    <location>
        <begin position="81"/>
        <end position="103"/>
    </location>
</feature>
<evidence type="ECO:0000313" key="5">
    <source>
        <dbReference type="Proteomes" id="UP000701680"/>
    </source>
</evidence>
<feature type="transmembrane region" description="Helical" evidence="1">
    <location>
        <begin position="201"/>
        <end position="220"/>
    </location>
</feature>
<reference evidence="3" key="2">
    <citation type="submission" date="2020-02" db="EMBL/GenBank/DDBJ databases">
        <authorList>
            <person name="Littmann E."/>
            <person name="Sorbara M."/>
        </authorList>
    </citation>
    <scope>NUCLEOTIDE SEQUENCE</scope>
    <source>
        <strain evidence="3">MSK.17.11</strain>
        <strain evidence="2">MSK.17.38</strain>
    </source>
</reference>
<gene>
    <name evidence="3" type="ORF">G5A66_07160</name>
    <name evidence="2" type="ORF">G5A75_07180</name>
</gene>
<feature type="transmembrane region" description="Helical" evidence="1">
    <location>
        <begin position="373"/>
        <end position="390"/>
    </location>
</feature>
<proteinExistence type="predicted"/>
<keyword evidence="1" id="KW-0812">Transmembrane</keyword>
<feature type="transmembrane region" description="Helical" evidence="1">
    <location>
        <begin position="490"/>
        <end position="507"/>
    </location>
</feature>
<evidence type="ECO:0000313" key="4">
    <source>
        <dbReference type="Proteomes" id="UP000528555"/>
    </source>
</evidence>
<dbReference type="PANTHER" id="PTHR31610:SF0">
    <property type="entry name" value="SLC26A_SULP TRANSPORTER DOMAIN-CONTAINING PROTEIN"/>
    <property type="match status" value="1"/>
</dbReference>
<dbReference type="EMBL" id="JAAITX010000004">
    <property type="protein sequence ID" value="NVH58427.1"/>
    <property type="molecule type" value="Genomic_DNA"/>
</dbReference>
<comment type="caution">
    <text evidence="3">The sequence shown here is derived from an EMBL/GenBank/DDBJ whole genome shotgun (WGS) entry which is preliminary data.</text>
</comment>
<accession>A0A850HKL3</accession>
<feature type="transmembrane region" description="Helical" evidence="1">
    <location>
        <begin position="21"/>
        <end position="41"/>
    </location>
</feature>
<dbReference type="RefSeq" id="WP_022317765.1">
    <property type="nucleotide sequence ID" value="NZ_JAAITX010000004.1"/>
</dbReference>
<protein>
    <submittedName>
        <fullName evidence="3">Xanthine/uracil/vitamin C permease</fullName>
    </submittedName>
</protein>
<feature type="transmembrane region" description="Helical" evidence="1">
    <location>
        <begin position="319"/>
        <end position="338"/>
    </location>
</feature>
<evidence type="ECO:0000256" key="1">
    <source>
        <dbReference type="SAM" id="Phobius"/>
    </source>
</evidence>
<evidence type="ECO:0000313" key="3">
    <source>
        <dbReference type="EMBL" id="NVH58427.1"/>
    </source>
</evidence>
<dbReference type="Proteomes" id="UP000701680">
    <property type="component" value="Unassembled WGS sequence"/>
</dbReference>
<sequence>MEKQKTIVPWFRRGDIGGMSYSITNNIVNYLIVIATLSGVLGWPDKIVYGYVIPGMSIGLLCSGVYYAYMGRRLSKKEGRADVTALPSGVSTPAMFVILYGVIMPLHYALEDPMLAWSAAVAACFIGGAVEFIGGFIGPWMKEKLPRAALLGTVAGIGFIWMATQGVFDVFGDPLVGLPILFVAMVGIFGGYLFPKKIPPLVVAIVGGIIYAFCLGRTTVDFSGIGFYIPNPVNSIQHLIDGFAIVAPYLTIVIPVEIYNFIETMDNVEAANAAGDNYNVRETQFADGICTMISALCGGVVPNTVWLGHAGLKKSNAGIGYSLVSGIVLGAAGLFGLFTFLSNMVPPAVCAVTFLWCAIVMVAQAFKDCEVKHYAAVGIAMIPPVADYLYTQITGAVGLAGYYTEVTSSGLSEYNAEITQMIKDAGVMWNGVPGVKSGAIIIGILLGTMTVFIIDKKLDKVAITAVAGYVLACFGFIHSAQLGFNPTSPFAVGYLVIAVLALIFHMGRSSWFKGPDHFDYV</sequence>
<keyword evidence="1" id="KW-0472">Membrane</keyword>
<keyword evidence="1" id="KW-1133">Transmembrane helix</keyword>
<feature type="transmembrane region" description="Helical" evidence="1">
    <location>
        <begin position="344"/>
        <end position="366"/>
    </location>
</feature>
<dbReference type="Proteomes" id="UP000528555">
    <property type="component" value="Unassembled WGS sequence"/>
</dbReference>
<name>A0A850HKL3_9FIRM</name>
<feature type="transmembrane region" description="Helical" evidence="1">
    <location>
        <begin position="115"/>
        <end position="137"/>
    </location>
</feature>
<evidence type="ECO:0000313" key="2">
    <source>
        <dbReference type="EMBL" id="NSK14653.1"/>
    </source>
</evidence>